<reference evidence="1" key="1">
    <citation type="submission" date="2020-05" db="EMBL/GenBank/DDBJ databases">
        <authorList>
            <consortium name="Genoscope - CEA"/>
            <person name="William W."/>
        </authorList>
    </citation>
    <scope>NUCLEOTIDE SEQUENCE [LARGE SCALE GENOMIC DNA]</scope>
    <source>
        <strain evidence="1">PCC 7821</strain>
    </source>
</reference>
<dbReference type="AlphaFoldDB" id="A0A6J7ZJP0"/>
<proteinExistence type="predicted"/>
<gene>
    <name evidence="1" type="ORF">PLAN_160202</name>
</gene>
<accession>A0A6J7ZJP0</accession>
<name>A0A6J7ZJP0_PLARU</name>
<sequence>MNDRSNFHTFIELFVKDIIATIEGLEFG</sequence>
<evidence type="ECO:0000313" key="2">
    <source>
        <dbReference type="Proteomes" id="UP000196521"/>
    </source>
</evidence>
<organism evidence="1 2">
    <name type="scientific">Planktothrix rubescens CCAP 1459/22</name>
    <dbReference type="NCBI Taxonomy" id="329571"/>
    <lineage>
        <taxon>Bacteria</taxon>
        <taxon>Bacillati</taxon>
        <taxon>Cyanobacteriota</taxon>
        <taxon>Cyanophyceae</taxon>
        <taxon>Oscillatoriophycideae</taxon>
        <taxon>Oscillatoriales</taxon>
        <taxon>Microcoleaceae</taxon>
        <taxon>Planktothrix</taxon>
    </lineage>
</organism>
<dbReference type="Proteomes" id="UP000196521">
    <property type="component" value="Unassembled WGS sequence"/>
</dbReference>
<evidence type="ECO:0000313" key="1">
    <source>
        <dbReference type="EMBL" id="CAC5342349.1"/>
    </source>
</evidence>
<dbReference type="EMBL" id="CZCZ02000011">
    <property type="protein sequence ID" value="CAC5342349.1"/>
    <property type="molecule type" value="Genomic_DNA"/>
</dbReference>
<keyword evidence="2" id="KW-1185">Reference proteome</keyword>
<comment type="caution">
    <text evidence="1">The sequence shown here is derived from an EMBL/GenBank/DDBJ whole genome shotgun (WGS) entry which is preliminary data.</text>
</comment>
<protein>
    <submittedName>
        <fullName evidence="1">Uncharacterized protein</fullName>
    </submittedName>
</protein>